<gene>
    <name evidence="3" type="ORF">DNTS_008909</name>
</gene>
<sequence>MESDLLDALDQLGYDGPLSHEADVLEECEHGFSSPEYVSLLKWLWVQLAQCSETHTQATHITDPENIALLVSRLLKDLWCPFEGLATRLMNGEVKGARDHLKILLFLSSELQACQMMICKAKRREEELESPLQDLRLICQTLNLPDPSTYDTFREIESQIKSLLQRLPETHIGDPLLKSSLSNAEWRALERINSVLLSEYECRRRLLIKRLDVTVQSFSWSQRAKARVDRMASAYQSKRFSVRPQSTVCLAHLLSSRQDLAHVKKTSSGSSRQNTSCALNKVLMGSVPDRGGRPAEIQAPHPEMPIWKKRSEGGGRGSYRGGWQSHSHRGGEGWRSGRGGRYHR</sequence>
<dbReference type="AlphaFoldDB" id="A0A553NW91"/>
<comment type="caution">
    <text evidence="3">The sequence shown here is derived from an EMBL/GenBank/DDBJ whole genome shotgun (WGS) entry which is preliminary data.</text>
</comment>
<dbReference type="PANTHER" id="PTHR31353:SF11">
    <property type="entry name" value="PROTEIN FAM98B"/>
    <property type="match status" value="1"/>
</dbReference>
<dbReference type="PANTHER" id="PTHR31353">
    <property type="entry name" value="FAM98"/>
    <property type="match status" value="1"/>
</dbReference>
<keyword evidence="4" id="KW-1185">Reference proteome</keyword>
<evidence type="ECO:0000313" key="4">
    <source>
        <dbReference type="Proteomes" id="UP000316079"/>
    </source>
</evidence>
<dbReference type="EMBL" id="SRMA01026785">
    <property type="protein sequence ID" value="TRY69700.1"/>
    <property type="molecule type" value="Genomic_DNA"/>
</dbReference>
<dbReference type="InterPro" id="IPR018797">
    <property type="entry name" value="FAM98"/>
</dbReference>
<dbReference type="OrthoDB" id="512356at2759"/>
<reference evidence="3 4" key="1">
    <citation type="journal article" date="2019" name="Sci. Data">
        <title>Hybrid genome assembly and annotation of Danionella translucida.</title>
        <authorList>
            <person name="Kadobianskyi M."/>
            <person name="Schulze L."/>
            <person name="Schuelke M."/>
            <person name="Judkewitz B."/>
        </authorList>
    </citation>
    <scope>NUCLEOTIDE SEQUENCE [LARGE SCALE GENOMIC DNA]</scope>
    <source>
        <strain evidence="3 4">Bolton</strain>
    </source>
</reference>
<feature type="region of interest" description="Disordered" evidence="2">
    <location>
        <begin position="288"/>
        <end position="344"/>
    </location>
</feature>
<name>A0A553NW91_9TELE</name>
<protein>
    <recommendedName>
        <fullName evidence="5">Protein FAM98B</fullName>
    </recommendedName>
</protein>
<comment type="similarity">
    <text evidence="1">Belongs to the FAM98 family.</text>
</comment>
<accession>A0A553NW91</accession>
<dbReference type="Pfam" id="PF10239">
    <property type="entry name" value="DUF2465"/>
    <property type="match status" value="1"/>
</dbReference>
<organism evidence="3 4">
    <name type="scientific">Danionella cerebrum</name>
    <dbReference type="NCBI Taxonomy" id="2873325"/>
    <lineage>
        <taxon>Eukaryota</taxon>
        <taxon>Metazoa</taxon>
        <taxon>Chordata</taxon>
        <taxon>Craniata</taxon>
        <taxon>Vertebrata</taxon>
        <taxon>Euteleostomi</taxon>
        <taxon>Actinopterygii</taxon>
        <taxon>Neopterygii</taxon>
        <taxon>Teleostei</taxon>
        <taxon>Ostariophysi</taxon>
        <taxon>Cypriniformes</taxon>
        <taxon>Danionidae</taxon>
        <taxon>Danioninae</taxon>
        <taxon>Danionella</taxon>
    </lineage>
</organism>
<evidence type="ECO:0000256" key="1">
    <source>
        <dbReference type="ARBA" id="ARBA00007218"/>
    </source>
</evidence>
<dbReference type="GO" id="GO:0072669">
    <property type="term" value="C:tRNA-splicing ligase complex"/>
    <property type="evidence" value="ECO:0007669"/>
    <property type="project" value="TreeGrafter"/>
</dbReference>
<evidence type="ECO:0000256" key="2">
    <source>
        <dbReference type="SAM" id="MobiDB-lite"/>
    </source>
</evidence>
<dbReference type="STRING" id="623744.A0A553NW91"/>
<evidence type="ECO:0008006" key="5">
    <source>
        <dbReference type="Google" id="ProtNLM"/>
    </source>
</evidence>
<proteinExistence type="inferred from homology"/>
<evidence type="ECO:0000313" key="3">
    <source>
        <dbReference type="EMBL" id="TRY69700.1"/>
    </source>
</evidence>
<dbReference type="Proteomes" id="UP000316079">
    <property type="component" value="Unassembled WGS sequence"/>
</dbReference>